<dbReference type="EMBL" id="CAADFM010000040">
    <property type="protein sequence ID" value="VFK10571.1"/>
    <property type="molecule type" value="Genomic_DNA"/>
</dbReference>
<dbReference type="EMBL" id="CAADFP010000043">
    <property type="protein sequence ID" value="VFK27138.1"/>
    <property type="molecule type" value="Genomic_DNA"/>
</dbReference>
<dbReference type="AlphaFoldDB" id="A0A450W0K2"/>
<reference evidence="1" key="1">
    <citation type="submission" date="2019-02" db="EMBL/GenBank/DDBJ databases">
        <authorList>
            <person name="Gruber-Vodicka R. H."/>
            <person name="Seah K. B. B."/>
        </authorList>
    </citation>
    <scope>NUCLEOTIDE SEQUENCE</scope>
    <source>
        <strain evidence="1">BECK_S312</strain>
        <strain evidence="2">BECK_S426</strain>
    </source>
</reference>
<evidence type="ECO:0000313" key="2">
    <source>
        <dbReference type="EMBL" id="VFK27138.1"/>
    </source>
</evidence>
<sequence>MRIAQFILKSIFIALIGLFSLSYADPSSLSPEKIPDARSLQTRSRFRTATIGLPSGRTFPIRLLFSAAEITKTSIPLYQCQVML</sequence>
<protein>
    <submittedName>
        <fullName evidence="1">Uncharacterized protein</fullName>
    </submittedName>
</protein>
<accession>A0A450W0K2</accession>
<organism evidence="1">
    <name type="scientific">Candidatus Kentrum sp. LPFa</name>
    <dbReference type="NCBI Taxonomy" id="2126335"/>
    <lineage>
        <taxon>Bacteria</taxon>
        <taxon>Pseudomonadati</taxon>
        <taxon>Pseudomonadota</taxon>
        <taxon>Gammaproteobacteria</taxon>
        <taxon>Candidatus Kentrum</taxon>
    </lineage>
</organism>
<gene>
    <name evidence="1" type="ORF">BECKLPF1236A_GA0070988_100405</name>
    <name evidence="2" type="ORF">BECKLPF1236C_GA0070990_100435</name>
</gene>
<name>A0A450W0K2_9GAMM</name>
<proteinExistence type="predicted"/>
<evidence type="ECO:0000313" key="1">
    <source>
        <dbReference type="EMBL" id="VFK10571.1"/>
    </source>
</evidence>